<sequence length="295" mass="33838">MLSILIPVYNYNVVSLVEHLHRQAMELQISFEILVHDDGSDATFNTINQNISHLSDCQLIETPFNRGRAELRQQLANLAQYDLLLFLDADVMPRSVTFLQNYLNSITENQDAVYGGFAYQNTIPAPDASLRWRYGTAKEQVDARIRNQKPYKIVISGNFLIKKSVFLTLNAQMTGFQYGYDNYFGALLKAGDFKVSHINNEVYHLGLDSNSDYLKKVEASVETLLELYQTEAIIKSDNTLLKTFKGLKKFKSHRFLAFVFKYRKTQLTAHLLSVDPSINKLQFYKLGYMCALDQN</sequence>
<dbReference type="OrthoDB" id="761861at2"/>
<organism evidence="2 3">
    <name type="scientific">Gelidibacter salicanalis</name>
    <dbReference type="NCBI Taxonomy" id="291193"/>
    <lineage>
        <taxon>Bacteria</taxon>
        <taxon>Pseudomonadati</taxon>
        <taxon>Bacteroidota</taxon>
        <taxon>Flavobacteriia</taxon>
        <taxon>Flavobacteriales</taxon>
        <taxon>Flavobacteriaceae</taxon>
        <taxon>Gelidibacter</taxon>
    </lineage>
</organism>
<dbReference type="EMBL" id="VORX01000001">
    <property type="protein sequence ID" value="TXE10521.1"/>
    <property type="molecule type" value="Genomic_DNA"/>
</dbReference>
<proteinExistence type="predicted"/>
<dbReference type="InterPro" id="IPR029044">
    <property type="entry name" value="Nucleotide-diphossugar_trans"/>
</dbReference>
<reference evidence="2 3" key="1">
    <citation type="submission" date="2019-08" db="EMBL/GenBank/DDBJ databases">
        <title>Genome sequence of Gelidibacter salicanalis IC162T.</title>
        <authorList>
            <person name="Bowman J.P."/>
        </authorList>
    </citation>
    <scope>NUCLEOTIDE SEQUENCE [LARGE SCALE GENOMIC DNA]</scope>
    <source>
        <strain evidence="2 3">IC162</strain>
    </source>
</reference>
<evidence type="ECO:0000313" key="3">
    <source>
        <dbReference type="Proteomes" id="UP000321734"/>
    </source>
</evidence>
<dbReference type="Proteomes" id="UP000321734">
    <property type="component" value="Unassembled WGS sequence"/>
</dbReference>
<dbReference type="SUPFAM" id="SSF53448">
    <property type="entry name" value="Nucleotide-diphospho-sugar transferases"/>
    <property type="match status" value="1"/>
</dbReference>
<dbReference type="RefSeq" id="WP_146888687.1">
    <property type="nucleotide sequence ID" value="NZ_VORX01000001.1"/>
</dbReference>
<keyword evidence="3" id="KW-1185">Reference proteome</keyword>
<name>A0A5C7AQB4_9FLAO</name>
<keyword evidence="2" id="KW-0808">Transferase</keyword>
<protein>
    <submittedName>
        <fullName evidence="2">Glycosyltransferase</fullName>
    </submittedName>
</protein>
<evidence type="ECO:0000313" key="2">
    <source>
        <dbReference type="EMBL" id="TXE10521.1"/>
    </source>
</evidence>
<gene>
    <name evidence="2" type="ORF">ES711_01030</name>
</gene>
<dbReference type="InterPro" id="IPR001173">
    <property type="entry name" value="Glyco_trans_2-like"/>
</dbReference>
<dbReference type="Gene3D" id="3.90.550.10">
    <property type="entry name" value="Spore Coat Polysaccharide Biosynthesis Protein SpsA, Chain A"/>
    <property type="match status" value="1"/>
</dbReference>
<accession>A0A5C7AQB4</accession>
<dbReference type="GO" id="GO:0016740">
    <property type="term" value="F:transferase activity"/>
    <property type="evidence" value="ECO:0007669"/>
    <property type="project" value="UniProtKB-KW"/>
</dbReference>
<evidence type="ECO:0000259" key="1">
    <source>
        <dbReference type="Pfam" id="PF00535"/>
    </source>
</evidence>
<comment type="caution">
    <text evidence="2">The sequence shown here is derived from an EMBL/GenBank/DDBJ whole genome shotgun (WGS) entry which is preliminary data.</text>
</comment>
<dbReference type="Pfam" id="PF00535">
    <property type="entry name" value="Glycos_transf_2"/>
    <property type="match status" value="1"/>
</dbReference>
<dbReference type="AlphaFoldDB" id="A0A5C7AQB4"/>
<feature type="domain" description="Glycosyltransferase 2-like" evidence="1">
    <location>
        <begin position="3"/>
        <end position="166"/>
    </location>
</feature>